<dbReference type="GO" id="GO:0000155">
    <property type="term" value="F:phosphorelay sensor kinase activity"/>
    <property type="evidence" value="ECO:0007669"/>
    <property type="project" value="InterPro"/>
</dbReference>
<feature type="domain" description="Response regulatory" evidence="13">
    <location>
        <begin position="714"/>
        <end position="830"/>
    </location>
</feature>
<dbReference type="Gene3D" id="3.30.565.10">
    <property type="entry name" value="Histidine kinase-like ATPase, C-terminal domain"/>
    <property type="match status" value="2"/>
</dbReference>
<dbReference type="Pfam" id="PF02518">
    <property type="entry name" value="HATPase_c"/>
    <property type="match status" value="2"/>
</dbReference>
<keyword evidence="6" id="KW-0547">Nucleotide-binding</keyword>
<evidence type="ECO:0000256" key="7">
    <source>
        <dbReference type="ARBA" id="ARBA00022777"/>
    </source>
</evidence>
<feature type="domain" description="Histidine kinase" evidence="12">
    <location>
        <begin position="942"/>
        <end position="1041"/>
    </location>
</feature>
<dbReference type="InterPro" id="IPR003594">
    <property type="entry name" value="HATPase_dom"/>
</dbReference>
<keyword evidence="15" id="KW-1185">Reference proteome</keyword>
<evidence type="ECO:0000256" key="11">
    <source>
        <dbReference type="SAM" id="Phobius"/>
    </source>
</evidence>
<dbReference type="GO" id="GO:0005524">
    <property type="term" value="F:ATP binding"/>
    <property type="evidence" value="ECO:0007669"/>
    <property type="project" value="UniProtKB-KW"/>
</dbReference>
<evidence type="ECO:0000256" key="3">
    <source>
        <dbReference type="ARBA" id="ARBA00012438"/>
    </source>
</evidence>
<dbReference type="Gene3D" id="1.10.287.130">
    <property type="match status" value="1"/>
</dbReference>
<accession>A0A917M8Z3</accession>
<evidence type="ECO:0000256" key="2">
    <source>
        <dbReference type="ARBA" id="ARBA00004651"/>
    </source>
</evidence>
<evidence type="ECO:0000259" key="12">
    <source>
        <dbReference type="PROSITE" id="PS50109"/>
    </source>
</evidence>
<dbReference type="EMBL" id="BMHY01000014">
    <property type="protein sequence ID" value="GGG85254.1"/>
    <property type="molecule type" value="Genomic_DNA"/>
</dbReference>
<feature type="transmembrane region" description="Helical" evidence="11">
    <location>
        <begin position="340"/>
        <end position="361"/>
    </location>
</feature>
<feature type="transmembrane region" description="Helical" evidence="11">
    <location>
        <begin position="273"/>
        <end position="297"/>
    </location>
</feature>
<dbReference type="Gene3D" id="2.60.120.260">
    <property type="entry name" value="Galactose-binding domain-like"/>
    <property type="match status" value="1"/>
</dbReference>
<dbReference type="InterPro" id="IPR036097">
    <property type="entry name" value="HisK_dim/P_sf"/>
</dbReference>
<dbReference type="PANTHER" id="PTHR43547:SF2">
    <property type="entry name" value="HYBRID SIGNAL TRANSDUCTION HISTIDINE KINASE C"/>
    <property type="match status" value="1"/>
</dbReference>
<feature type="transmembrane region" description="Helical" evidence="11">
    <location>
        <begin position="12"/>
        <end position="30"/>
    </location>
</feature>
<feature type="transmembrane region" description="Helical" evidence="11">
    <location>
        <begin position="309"/>
        <end position="334"/>
    </location>
</feature>
<feature type="modified residue" description="4-aspartylphosphate" evidence="10">
    <location>
        <position position="763"/>
    </location>
</feature>
<dbReference type="Gene3D" id="3.40.50.2300">
    <property type="match status" value="1"/>
</dbReference>
<dbReference type="SUPFAM" id="SSF49785">
    <property type="entry name" value="Galactose-binding domain-like"/>
    <property type="match status" value="1"/>
</dbReference>
<keyword evidence="11" id="KW-1133">Transmembrane helix</keyword>
<dbReference type="CDD" id="cd00082">
    <property type="entry name" value="HisKA"/>
    <property type="match status" value="1"/>
</dbReference>
<evidence type="ECO:0000313" key="14">
    <source>
        <dbReference type="EMBL" id="GGG85254.1"/>
    </source>
</evidence>
<evidence type="ECO:0000256" key="9">
    <source>
        <dbReference type="ARBA" id="ARBA00023012"/>
    </source>
</evidence>
<comment type="catalytic activity">
    <reaction evidence="1">
        <text>ATP + protein L-histidine = ADP + protein N-phospho-L-histidine.</text>
        <dbReference type="EC" id="2.7.13.3"/>
    </reaction>
</comment>
<feature type="transmembrane region" description="Helical" evidence="11">
    <location>
        <begin position="244"/>
        <end position="261"/>
    </location>
</feature>
<dbReference type="InterPro" id="IPR008979">
    <property type="entry name" value="Galactose-bd-like_sf"/>
</dbReference>
<dbReference type="Pfam" id="PF06580">
    <property type="entry name" value="His_kinase"/>
    <property type="match status" value="1"/>
</dbReference>
<evidence type="ECO:0000256" key="4">
    <source>
        <dbReference type="ARBA" id="ARBA00022553"/>
    </source>
</evidence>
<dbReference type="InterPro" id="IPR001789">
    <property type="entry name" value="Sig_transdc_resp-reg_receiver"/>
</dbReference>
<feature type="domain" description="Histidine kinase" evidence="12">
    <location>
        <begin position="443"/>
        <end position="660"/>
    </location>
</feature>
<dbReference type="SUPFAM" id="SSF47384">
    <property type="entry name" value="Homodimeric domain of signal transducing histidine kinase"/>
    <property type="match status" value="1"/>
</dbReference>
<dbReference type="PROSITE" id="PS50109">
    <property type="entry name" value="HIS_KIN"/>
    <property type="match status" value="2"/>
</dbReference>
<dbReference type="AlphaFoldDB" id="A0A917M8Z3"/>
<dbReference type="Pfam" id="PF07695">
    <property type="entry name" value="7TMR-DISM_7TM"/>
    <property type="match status" value="1"/>
</dbReference>
<evidence type="ECO:0000313" key="15">
    <source>
        <dbReference type="Proteomes" id="UP000600247"/>
    </source>
</evidence>
<dbReference type="PANTHER" id="PTHR43547">
    <property type="entry name" value="TWO-COMPONENT HISTIDINE KINASE"/>
    <property type="match status" value="1"/>
</dbReference>
<organism evidence="14 15">
    <name type="scientific">Paenibacillus radicis</name>
    <name type="common">ex Gao et al. 2016</name>
    <dbReference type="NCBI Taxonomy" id="1737354"/>
    <lineage>
        <taxon>Bacteria</taxon>
        <taxon>Bacillati</taxon>
        <taxon>Bacillota</taxon>
        <taxon>Bacilli</taxon>
        <taxon>Bacillales</taxon>
        <taxon>Paenibacillaceae</taxon>
        <taxon>Paenibacillus</taxon>
    </lineage>
</organism>
<dbReference type="InterPro" id="IPR011006">
    <property type="entry name" value="CheY-like_superfamily"/>
</dbReference>
<dbReference type="Proteomes" id="UP000600247">
    <property type="component" value="Unassembled WGS sequence"/>
</dbReference>
<feature type="transmembrane region" description="Helical" evidence="11">
    <location>
        <begin position="215"/>
        <end position="237"/>
    </location>
</feature>
<dbReference type="InterPro" id="IPR005467">
    <property type="entry name" value="His_kinase_dom"/>
</dbReference>
<sequence>MTTITSKPIVKYTLSFVLFLTILLGLRLLWFDIFRVPPHPHASQGVIDLRGWDFNNSPTITLNGQWEFYPEAFHSSKDRPKAGEQPAYVQVPGDWSSAMPDNRKSSFGYGTYHLRILVDPVKEIDFAFWLQEIQASSLVEINGQKENPFGTLAEKAKAYTPKTISYTASYEAKEKGELDLFIQAANFEHPYEGGITRSIRFGSQAALDNERLYSIAFQLITFTVLLLHGLYACILFSFNPRERLFLVFFLLLLTASVTIVSDHESLLLLWLPITYAWALKIKMLSYLWLSFFILLLARGFSARLSGRKTYYVYVTALVLYSVFILAATPPLIYFTFKNHIFLLFYLFPIIWFVAIIVKMVIKQQKDSIYLLFTAMGLLSSVIWGAFNNRQELTDIYYPLDVLTAIIGFSAYWFKGYFRNATENKKLNAQLLAADKLKDQFLANTSHELRTPLHGIISIAESLAEREKHTMAERSTQDMELLVTIGRRMSYLLNDLLDTVRLREKRIVLHAEPLSFPSVVSGVFSMLRYMTEGKPVQLKLLASPSTPPAWADEKRLVQIMFNLLHNALKHTETGTVTVSADSRNGQLSIEVTDTGSGMDKELLTRLFLPYEHGADGGSVSGGIGLGLSISKQLVELHGGELTVRSELGKGSTFRFALPLAESSSASVHDHDRRSDMLKESSAEIAVARGFADVAGSAWPSSQPMLSLPAGERTATILAVDDDLVNLKVLAGILSTEPYEIHFATSAEEAMSLLGTKSWDLLITDVMMPHVSGYELTQKVRERYSLSELPVLLLTARSEPTDIYTGFQSGANDYVTKPLDATELKYRIWSLTTLKQSVNERVRMEAAYLQAQIHPHFLFNTLNSIMALSHIDPDRMFTLGEAFTSYLRISFHFLNSGKLVSLSHELELVRAYLHIEKERFEEKLTVVWELDDSEAKMVLPPLTLQPLVENAVRHGIMSRSRGGTVRIRIRKNDGFTLFEVSDDGRGMNQETLQLLLLPRSKNEDGGIGLFNTNRRLTQLYGQGLSIVSIPDQGTTVSFQIPNS</sequence>
<dbReference type="SMART" id="SM00388">
    <property type="entry name" value="HisKA"/>
    <property type="match status" value="1"/>
</dbReference>
<proteinExistence type="predicted"/>
<keyword evidence="5" id="KW-0808">Transferase</keyword>
<evidence type="ECO:0000256" key="6">
    <source>
        <dbReference type="ARBA" id="ARBA00022741"/>
    </source>
</evidence>
<dbReference type="InterPro" id="IPR003661">
    <property type="entry name" value="HisK_dim/P_dom"/>
</dbReference>
<keyword evidence="7" id="KW-0418">Kinase</keyword>
<dbReference type="InterPro" id="IPR004358">
    <property type="entry name" value="Sig_transdc_His_kin-like_C"/>
</dbReference>
<dbReference type="CDD" id="cd16922">
    <property type="entry name" value="HATPase_EvgS-ArcB-TorS-like"/>
    <property type="match status" value="1"/>
</dbReference>
<evidence type="ECO:0000256" key="10">
    <source>
        <dbReference type="PROSITE-ProRule" id="PRU00169"/>
    </source>
</evidence>
<dbReference type="PROSITE" id="PS50110">
    <property type="entry name" value="RESPONSE_REGULATORY"/>
    <property type="match status" value="1"/>
</dbReference>
<protein>
    <recommendedName>
        <fullName evidence="3">histidine kinase</fullName>
        <ecNumber evidence="3">2.7.13.3</ecNumber>
    </recommendedName>
</protein>
<keyword evidence="8" id="KW-0067">ATP-binding</keyword>
<dbReference type="EC" id="2.7.13.3" evidence="3"/>
<dbReference type="CDD" id="cd17574">
    <property type="entry name" value="REC_OmpR"/>
    <property type="match status" value="1"/>
</dbReference>
<gene>
    <name evidence="14" type="ORF">GCM10010918_48980</name>
</gene>
<keyword evidence="4 10" id="KW-0597">Phosphoprotein</keyword>
<dbReference type="SUPFAM" id="SSF55874">
    <property type="entry name" value="ATPase domain of HSP90 chaperone/DNA topoisomerase II/histidine kinase"/>
    <property type="match status" value="2"/>
</dbReference>
<dbReference type="SUPFAM" id="SSF52172">
    <property type="entry name" value="CheY-like"/>
    <property type="match status" value="1"/>
</dbReference>
<keyword evidence="11" id="KW-0472">Membrane</keyword>
<dbReference type="SMART" id="SM00448">
    <property type="entry name" value="REC"/>
    <property type="match status" value="1"/>
</dbReference>
<comment type="caution">
    <text evidence="14">The sequence shown here is derived from an EMBL/GenBank/DDBJ whole genome shotgun (WGS) entry which is preliminary data.</text>
</comment>
<evidence type="ECO:0000259" key="13">
    <source>
        <dbReference type="PROSITE" id="PS50110"/>
    </source>
</evidence>
<dbReference type="Pfam" id="PF00072">
    <property type="entry name" value="Response_reg"/>
    <property type="match status" value="1"/>
</dbReference>
<dbReference type="InterPro" id="IPR010559">
    <property type="entry name" value="Sig_transdc_His_kin_internal"/>
</dbReference>
<name>A0A917M8Z3_9BACL</name>
<dbReference type="Pfam" id="PF00512">
    <property type="entry name" value="HisKA"/>
    <property type="match status" value="1"/>
</dbReference>
<evidence type="ECO:0000256" key="5">
    <source>
        <dbReference type="ARBA" id="ARBA00022679"/>
    </source>
</evidence>
<dbReference type="SMART" id="SM00387">
    <property type="entry name" value="HATPase_c"/>
    <property type="match status" value="2"/>
</dbReference>
<reference evidence="14 15" key="1">
    <citation type="journal article" date="2014" name="Int. J. Syst. Evol. Microbiol.">
        <title>Complete genome sequence of Corynebacterium casei LMG S-19264T (=DSM 44701T), isolated from a smear-ripened cheese.</title>
        <authorList>
            <consortium name="US DOE Joint Genome Institute (JGI-PGF)"/>
            <person name="Walter F."/>
            <person name="Albersmeier A."/>
            <person name="Kalinowski J."/>
            <person name="Ruckert C."/>
        </authorList>
    </citation>
    <scope>NUCLEOTIDE SEQUENCE [LARGE SCALE GENOMIC DNA]</scope>
    <source>
        <strain evidence="14 15">CGMCC 1.15286</strain>
    </source>
</reference>
<keyword evidence="11" id="KW-0812">Transmembrane</keyword>
<evidence type="ECO:0000256" key="1">
    <source>
        <dbReference type="ARBA" id="ARBA00000085"/>
    </source>
</evidence>
<dbReference type="PRINTS" id="PR00344">
    <property type="entry name" value="BCTRLSENSOR"/>
</dbReference>
<dbReference type="GO" id="GO:0005886">
    <property type="term" value="C:plasma membrane"/>
    <property type="evidence" value="ECO:0007669"/>
    <property type="project" value="UniProtKB-SubCell"/>
</dbReference>
<dbReference type="InterPro" id="IPR036890">
    <property type="entry name" value="HATPase_C_sf"/>
</dbReference>
<dbReference type="FunFam" id="3.30.565.10:FF:000006">
    <property type="entry name" value="Sensor histidine kinase WalK"/>
    <property type="match status" value="1"/>
</dbReference>
<comment type="subcellular location">
    <subcellularLocation>
        <location evidence="2">Cell membrane</location>
        <topology evidence="2">Multi-pass membrane protein</topology>
    </subcellularLocation>
</comment>
<dbReference type="RefSeq" id="WP_188892322.1">
    <property type="nucleotide sequence ID" value="NZ_BMHY01000014.1"/>
</dbReference>
<feature type="transmembrane region" description="Helical" evidence="11">
    <location>
        <begin position="368"/>
        <end position="386"/>
    </location>
</feature>
<feature type="transmembrane region" description="Helical" evidence="11">
    <location>
        <begin position="398"/>
        <end position="417"/>
    </location>
</feature>
<keyword evidence="9" id="KW-0902">Two-component regulatory system</keyword>
<dbReference type="InterPro" id="IPR011623">
    <property type="entry name" value="7TMR_DISM_rcpt_extracell_dom1"/>
</dbReference>
<evidence type="ECO:0000256" key="8">
    <source>
        <dbReference type="ARBA" id="ARBA00022840"/>
    </source>
</evidence>